<evidence type="ECO:0000313" key="2">
    <source>
        <dbReference type="Proteomes" id="UP000789920"/>
    </source>
</evidence>
<organism evidence="1 2">
    <name type="scientific">Racocetra persica</name>
    <dbReference type="NCBI Taxonomy" id="160502"/>
    <lineage>
        <taxon>Eukaryota</taxon>
        <taxon>Fungi</taxon>
        <taxon>Fungi incertae sedis</taxon>
        <taxon>Mucoromycota</taxon>
        <taxon>Glomeromycotina</taxon>
        <taxon>Glomeromycetes</taxon>
        <taxon>Diversisporales</taxon>
        <taxon>Gigasporaceae</taxon>
        <taxon>Racocetra</taxon>
    </lineage>
</organism>
<keyword evidence="2" id="KW-1185">Reference proteome</keyword>
<accession>A0ACA9P4H3</accession>
<feature type="non-terminal residue" evidence="1">
    <location>
        <position position="1"/>
    </location>
</feature>
<name>A0ACA9P4H3_9GLOM</name>
<proteinExistence type="predicted"/>
<protein>
    <submittedName>
        <fullName evidence="1">26992_t:CDS:1</fullName>
    </submittedName>
</protein>
<dbReference type="EMBL" id="CAJVQC010018016">
    <property type="protein sequence ID" value="CAG8689962.1"/>
    <property type="molecule type" value="Genomic_DNA"/>
</dbReference>
<comment type="caution">
    <text evidence="1">The sequence shown here is derived from an EMBL/GenBank/DDBJ whole genome shotgun (WGS) entry which is preliminary data.</text>
</comment>
<dbReference type="Proteomes" id="UP000789920">
    <property type="component" value="Unassembled WGS sequence"/>
</dbReference>
<reference evidence="1" key="1">
    <citation type="submission" date="2021-06" db="EMBL/GenBank/DDBJ databases">
        <authorList>
            <person name="Kallberg Y."/>
            <person name="Tangrot J."/>
            <person name="Rosling A."/>
        </authorList>
    </citation>
    <scope>NUCLEOTIDE SEQUENCE</scope>
    <source>
        <strain evidence="1">MA461A</strain>
    </source>
</reference>
<evidence type="ECO:0000313" key="1">
    <source>
        <dbReference type="EMBL" id="CAG8689962.1"/>
    </source>
</evidence>
<gene>
    <name evidence="1" type="ORF">RPERSI_LOCUS9492</name>
</gene>
<sequence>SNQKIPKSLEKVVLLDHDPDNLSPDLNLCSDLGNDEAPGFIIIAVKLASRLSWLS</sequence>